<evidence type="ECO:0000256" key="13">
    <source>
        <dbReference type="PROSITE-ProRule" id="PRU00261"/>
    </source>
</evidence>
<dbReference type="SUPFAM" id="SSF51445">
    <property type="entry name" value="(Trans)glycosidases"/>
    <property type="match status" value="1"/>
</dbReference>
<dbReference type="PROSITE" id="PS51910">
    <property type="entry name" value="GH18_2"/>
    <property type="match status" value="1"/>
</dbReference>
<keyword evidence="10" id="KW-0119">Carbohydrate metabolism</keyword>
<comment type="catalytic activity">
    <reaction evidence="1">
        <text>Random endo-hydrolysis of N-acetyl-beta-D-glucosaminide (1-&gt;4)-beta-linkages in chitin and chitodextrins.</text>
        <dbReference type="EC" id="3.2.1.14"/>
    </reaction>
</comment>
<dbReference type="Gene3D" id="3.10.50.10">
    <property type="match status" value="1"/>
</dbReference>
<feature type="domain" description="Chitin-binding type-1" evidence="16">
    <location>
        <begin position="236"/>
        <end position="305"/>
    </location>
</feature>
<evidence type="ECO:0000259" key="16">
    <source>
        <dbReference type="PROSITE" id="PS50941"/>
    </source>
</evidence>
<name>A0AA40B160_9PEZI</name>
<dbReference type="PROSITE" id="PS01095">
    <property type="entry name" value="GH18_1"/>
    <property type="match status" value="1"/>
</dbReference>
<dbReference type="CDD" id="cd00035">
    <property type="entry name" value="ChtBD1"/>
    <property type="match status" value="1"/>
</dbReference>
<comment type="subcellular location">
    <subcellularLocation>
        <location evidence="2">Secreted</location>
    </subcellularLocation>
</comment>
<dbReference type="SMART" id="SM00636">
    <property type="entry name" value="Glyco_18"/>
    <property type="match status" value="1"/>
</dbReference>
<dbReference type="Gene3D" id="3.30.60.10">
    <property type="entry name" value="Endochitinase-like"/>
    <property type="match status" value="1"/>
</dbReference>
<evidence type="ECO:0000256" key="7">
    <source>
        <dbReference type="ARBA" id="ARBA00022801"/>
    </source>
</evidence>
<dbReference type="InterPro" id="IPR018392">
    <property type="entry name" value="LysM"/>
</dbReference>
<dbReference type="InterPro" id="IPR001223">
    <property type="entry name" value="Glyco_hydro18_cat"/>
</dbReference>
<keyword evidence="6 13" id="KW-0147">Chitin-binding</keyword>
<dbReference type="InterPro" id="IPR011583">
    <property type="entry name" value="Chitinase_II/V-like_cat"/>
</dbReference>
<dbReference type="InterPro" id="IPR053214">
    <property type="entry name" value="LysM12-like"/>
</dbReference>
<evidence type="ECO:0000256" key="12">
    <source>
        <dbReference type="ARBA" id="ARBA00023326"/>
    </source>
</evidence>
<dbReference type="PROSITE" id="PS00026">
    <property type="entry name" value="CHIT_BIND_I_1"/>
    <property type="match status" value="1"/>
</dbReference>
<dbReference type="SUPFAM" id="SSF54106">
    <property type="entry name" value="LysM domain"/>
    <property type="match status" value="1"/>
</dbReference>
<feature type="disulfide bond" evidence="13">
    <location>
        <begin position="261"/>
        <end position="273"/>
    </location>
</feature>
<dbReference type="Pfam" id="PF01476">
    <property type="entry name" value="LysM"/>
    <property type="match status" value="1"/>
</dbReference>
<dbReference type="GO" id="GO:0006032">
    <property type="term" value="P:chitin catabolic process"/>
    <property type="evidence" value="ECO:0007669"/>
    <property type="project" value="UniProtKB-KW"/>
</dbReference>
<evidence type="ECO:0000256" key="8">
    <source>
        <dbReference type="ARBA" id="ARBA00023024"/>
    </source>
</evidence>
<dbReference type="SMART" id="SM00257">
    <property type="entry name" value="LysM"/>
    <property type="match status" value="2"/>
</dbReference>
<organism evidence="19 20">
    <name type="scientific">Lasiosphaeris hirsuta</name>
    <dbReference type="NCBI Taxonomy" id="260670"/>
    <lineage>
        <taxon>Eukaryota</taxon>
        <taxon>Fungi</taxon>
        <taxon>Dikarya</taxon>
        <taxon>Ascomycota</taxon>
        <taxon>Pezizomycotina</taxon>
        <taxon>Sordariomycetes</taxon>
        <taxon>Sordariomycetidae</taxon>
        <taxon>Sordariales</taxon>
        <taxon>Lasiosphaeriaceae</taxon>
        <taxon>Lasiosphaeris</taxon>
    </lineage>
</organism>
<evidence type="ECO:0000256" key="6">
    <source>
        <dbReference type="ARBA" id="ARBA00022669"/>
    </source>
</evidence>
<dbReference type="AlphaFoldDB" id="A0AA40B160"/>
<evidence type="ECO:0000256" key="4">
    <source>
        <dbReference type="ARBA" id="ARBA00012729"/>
    </source>
</evidence>
<dbReference type="Gene3D" id="3.20.20.80">
    <property type="entry name" value="Glycosidases"/>
    <property type="match status" value="1"/>
</dbReference>
<feature type="disulfide bond" evidence="13">
    <location>
        <begin position="266"/>
        <end position="280"/>
    </location>
</feature>
<dbReference type="Pfam" id="PF00187">
    <property type="entry name" value="Chitin_bind_1"/>
    <property type="match status" value="1"/>
</dbReference>
<gene>
    <name evidence="19" type="ORF">B0H67DRAFT_551172</name>
</gene>
<dbReference type="SMART" id="SM00270">
    <property type="entry name" value="ChtBD1"/>
    <property type="match status" value="1"/>
</dbReference>
<evidence type="ECO:0000256" key="10">
    <source>
        <dbReference type="ARBA" id="ARBA00023277"/>
    </source>
</evidence>
<dbReference type="GO" id="GO:0008061">
    <property type="term" value="F:chitin binding"/>
    <property type="evidence" value="ECO:0007669"/>
    <property type="project" value="UniProtKB-UniRule"/>
</dbReference>
<feature type="domain" description="LysM" evidence="17">
    <location>
        <begin position="41"/>
        <end position="89"/>
    </location>
</feature>
<dbReference type="EMBL" id="JAUKUA010000002">
    <property type="protein sequence ID" value="KAK0725663.1"/>
    <property type="molecule type" value="Genomic_DNA"/>
</dbReference>
<dbReference type="SUPFAM" id="SSF57016">
    <property type="entry name" value="Plant lectins/antimicrobial peptides"/>
    <property type="match status" value="1"/>
</dbReference>
<sequence>MRIEQAAAGATLALSLCPGVLALPNGHGSNFSNLKARAECQTYKIQSGDDCWTIAQTRCNAITLDNLYKYNSGLKDKCSNLKVGTYVCCTPGNMPDMDPPGNADGTCKWIQANDGDSCWSMAKERCLIEPEQLYKFNGGSDAFCPKLVKGKALCCTKGKMPDLKPKKNADGSCVWAAVGEGEGCGTVAGSNFLEIQDLHKLNVGKTWGWQGCDRLQPNQRVCVSEGTPPFPASIPGISCGPQVEGTQPQTKDTKIADLNPCPLNACCSVHGYCGTTPEFCTDTTVDKTPGTNKKNTNGCISNCGVDIVNNKKAPQSFSKIGYFESWNPYTRPCLNMDVNDISKLGAGYTHIHFAFANLTDDFVPSVLICTAAPTVSGVQDQWDKFVKLKDVKRVVAFGGWAFSNEPGTNHIIRRGVQPANRAKFAQNVIDFVNKAGIDGVDFDWEYPGATDIDGSDPGTPADGINYRKFLEMVKSGLDADKTVSFAAPASFWYLKNFPIKLMAAVVDYIVYMTYDLHGQWDVDNQWAVEGCKGGNCLRSHVNRTETMYSLAMVTKAGVPASKVMVGVSSYGRSFKMAKADCKGPTCTFLGARNKSPAMAGECTRTPGYLADAEIRQTHKTYSMGFFGGEYQSTYDKESDSDILIYDGDQWVSWMDIETKKRRTDEYRRLNFAGTSDWAVDLQQDFDYDALNNDTDQIGNVDVPKGKECVLNKNYDSLDALANDAQGKDEWCLAAKAIEILRSMLDDSFDGYDEAAAGYDGLFPTYEKYIKDTLHDRITQWLWNEDPKKAGYPYYKCFGDPGTIFSKRDKAKEYQCNKLPGKNGDDWTFWFERQDKEGWEKSLSAAGIDPEWVEEKTFEDTDGIDDCPNPDVGCITTNTKIYYYPTKKDKIDIPDPKDVVVAAKKNLTNVQNEFDRVYVELGLGLFDGAPADAIDVLSIPVSMLKDAIDSMKEVKDLAKKVNDENRKNLILKILEAVLFLVPFVGGLVGGLGRVGAQVARFLTAIEVAGNGGLGIFSMVENPEMAPVAILGMVLGSLGTPSGSLYRPLGKAKRDMTPEMKANMGKNFKEINPKIEKLTAKMCTRSSP</sequence>
<feature type="chain" id="PRO_5041353574" description="chitinase" evidence="15">
    <location>
        <begin position="23"/>
        <end position="1086"/>
    </location>
</feature>
<dbReference type="PANTHER" id="PTHR47700:SF2">
    <property type="entry name" value="CHITINASE"/>
    <property type="match status" value="1"/>
</dbReference>
<evidence type="ECO:0000256" key="1">
    <source>
        <dbReference type="ARBA" id="ARBA00000822"/>
    </source>
</evidence>
<feature type="signal peptide" evidence="15">
    <location>
        <begin position="1"/>
        <end position="22"/>
    </location>
</feature>
<proteinExistence type="inferred from homology"/>
<evidence type="ECO:0000313" key="19">
    <source>
        <dbReference type="EMBL" id="KAK0725663.1"/>
    </source>
</evidence>
<dbReference type="InterPro" id="IPR001002">
    <property type="entry name" value="Chitin-bd_1"/>
</dbReference>
<dbReference type="CDD" id="cd02878">
    <property type="entry name" value="GH18_zymocin_alpha"/>
    <property type="match status" value="1"/>
</dbReference>
<comment type="caution">
    <text evidence="19">The sequence shown here is derived from an EMBL/GenBank/DDBJ whole genome shotgun (WGS) entry which is preliminary data.</text>
</comment>
<evidence type="ECO:0000256" key="14">
    <source>
        <dbReference type="RuleBase" id="RU000489"/>
    </source>
</evidence>
<evidence type="ECO:0000256" key="5">
    <source>
        <dbReference type="ARBA" id="ARBA00022525"/>
    </source>
</evidence>
<keyword evidence="20" id="KW-1185">Reference proteome</keyword>
<dbReference type="PANTHER" id="PTHR47700">
    <property type="entry name" value="V CHITINASE, PUTATIVE (AFU_ORTHOLOGUE AFUA_6G13720)-RELATED"/>
    <property type="match status" value="1"/>
</dbReference>
<keyword evidence="15" id="KW-0732">Signal</keyword>
<evidence type="ECO:0000256" key="3">
    <source>
        <dbReference type="ARBA" id="ARBA00008682"/>
    </source>
</evidence>
<dbReference type="PROSITE" id="PS50941">
    <property type="entry name" value="CHIT_BIND_I_2"/>
    <property type="match status" value="1"/>
</dbReference>
<evidence type="ECO:0000256" key="9">
    <source>
        <dbReference type="ARBA" id="ARBA00023026"/>
    </source>
</evidence>
<accession>A0AA40B160</accession>
<keyword evidence="8" id="KW-0146">Chitin degradation</keyword>
<keyword evidence="11 14" id="KW-0326">Glycosidase</keyword>
<reference evidence="19" key="1">
    <citation type="submission" date="2023-06" db="EMBL/GenBank/DDBJ databases">
        <title>Genome-scale phylogeny and comparative genomics of the fungal order Sordariales.</title>
        <authorList>
            <consortium name="Lawrence Berkeley National Laboratory"/>
            <person name="Hensen N."/>
            <person name="Bonometti L."/>
            <person name="Westerberg I."/>
            <person name="Brannstrom I.O."/>
            <person name="Guillou S."/>
            <person name="Cros-Aarteil S."/>
            <person name="Calhoun S."/>
            <person name="Haridas S."/>
            <person name="Kuo A."/>
            <person name="Mondo S."/>
            <person name="Pangilinan J."/>
            <person name="Riley R."/>
            <person name="Labutti K."/>
            <person name="Andreopoulos B."/>
            <person name="Lipzen A."/>
            <person name="Chen C."/>
            <person name="Yanf M."/>
            <person name="Daum C."/>
            <person name="Ng V."/>
            <person name="Clum A."/>
            <person name="Steindorff A."/>
            <person name="Ohm R."/>
            <person name="Martin F."/>
            <person name="Silar P."/>
            <person name="Natvig D."/>
            <person name="Lalanne C."/>
            <person name="Gautier V."/>
            <person name="Ament-Velasquez S.L."/>
            <person name="Kruys A."/>
            <person name="Hutchinson M.I."/>
            <person name="Powell A.J."/>
            <person name="Barry K."/>
            <person name="Miller A.N."/>
            <person name="Grigoriev I.V."/>
            <person name="Debuchy R."/>
            <person name="Gladieux P."/>
            <person name="Thoren M.H."/>
            <person name="Johannesson H."/>
        </authorList>
    </citation>
    <scope>NUCLEOTIDE SEQUENCE</scope>
    <source>
        <strain evidence="19">SMH4607-1</strain>
    </source>
</reference>
<protein>
    <recommendedName>
        <fullName evidence="4">chitinase</fullName>
        <ecNumber evidence="4">3.2.1.14</ecNumber>
    </recommendedName>
</protein>
<dbReference type="SUPFAM" id="SSF54556">
    <property type="entry name" value="Chitinase insertion domain"/>
    <property type="match status" value="1"/>
</dbReference>
<dbReference type="EC" id="3.2.1.14" evidence="4"/>
<keyword evidence="5" id="KW-0964">Secreted</keyword>
<dbReference type="InterPro" id="IPR029070">
    <property type="entry name" value="Chitinase_insertion_sf"/>
</dbReference>
<comment type="similarity">
    <text evidence="3">Belongs to the glycosyl hydrolase 18 family. Chitinase class V subfamily.</text>
</comment>
<dbReference type="InterPro" id="IPR036779">
    <property type="entry name" value="LysM_dom_sf"/>
</dbReference>
<dbReference type="GO" id="GO:0008843">
    <property type="term" value="F:endochitinase activity"/>
    <property type="evidence" value="ECO:0007669"/>
    <property type="project" value="UniProtKB-EC"/>
</dbReference>
<feature type="disulfide bond" evidence="13">
    <location>
        <begin position="299"/>
        <end position="303"/>
    </location>
</feature>
<keyword evidence="7 14" id="KW-0378">Hydrolase</keyword>
<dbReference type="PROSITE" id="PS51782">
    <property type="entry name" value="LYSM"/>
    <property type="match status" value="2"/>
</dbReference>
<dbReference type="InterPro" id="IPR001579">
    <property type="entry name" value="Glyco_hydro_18_chit_AS"/>
</dbReference>
<evidence type="ECO:0000256" key="11">
    <source>
        <dbReference type="ARBA" id="ARBA00023295"/>
    </source>
</evidence>
<keyword evidence="9" id="KW-0843">Virulence</keyword>
<feature type="domain" description="LysM" evidence="17">
    <location>
        <begin position="108"/>
        <end position="155"/>
    </location>
</feature>
<dbReference type="Gene3D" id="3.10.350.10">
    <property type="entry name" value="LysM domain"/>
    <property type="match status" value="2"/>
</dbReference>
<dbReference type="InterPro" id="IPR017853">
    <property type="entry name" value="GH"/>
</dbReference>
<comment type="caution">
    <text evidence="13">Lacks conserved residue(s) required for the propagation of feature annotation.</text>
</comment>
<evidence type="ECO:0000313" key="20">
    <source>
        <dbReference type="Proteomes" id="UP001172102"/>
    </source>
</evidence>
<dbReference type="Proteomes" id="UP001172102">
    <property type="component" value="Unassembled WGS sequence"/>
</dbReference>
<evidence type="ECO:0000256" key="2">
    <source>
        <dbReference type="ARBA" id="ARBA00004613"/>
    </source>
</evidence>
<evidence type="ECO:0000259" key="17">
    <source>
        <dbReference type="PROSITE" id="PS51782"/>
    </source>
</evidence>
<dbReference type="Pfam" id="PF00704">
    <property type="entry name" value="Glyco_hydro_18"/>
    <property type="match status" value="1"/>
</dbReference>
<evidence type="ECO:0000259" key="18">
    <source>
        <dbReference type="PROSITE" id="PS51910"/>
    </source>
</evidence>
<dbReference type="InterPro" id="IPR036861">
    <property type="entry name" value="Endochitinase-like_sf"/>
</dbReference>
<dbReference type="CDD" id="cd00118">
    <property type="entry name" value="LysM"/>
    <property type="match status" value="2"/>
</dbReference>
<evidence type="ECO:0000256" key="15">
    <source>
        <dbReference type="SAM" id="SignalP"/>
    </source>
</evidence>
<dbReference type="GO" id="GO:0005576">
    <property type="term" value="C:extracellular region"/>
    <property type="evidence" value="ECO:0007669"/>
    <property type="project" value="UniProtKB-SubCell"/>
</dbReference>
<dbReference type="InterPro" id="IPR018371">
    <property type="entry name" value="Chitin-binding_1_CS"/>
</dbReference>
<dbReference type="GO" id="GO:0000272">
    <property type="term" value="P:polysaccharide catabolic process"/>
    <property type="evidence" value="ECO:0007669"/>
    <property type="project" value="UniProtKB-KW"/>
</dbReference>
<keyword evidence="13" id="KW-1015">Disulfide bond</keyword>
<feature type="domain" description="GH18" evidence="18">
    <location>
        <begin position="317"/>
        <end position="700"/>
    </location>
</feature>
<keyword evidence="12" id="KW-0624">Polysaccharide degradation</keyword>